<dbReference type="OrthoDB" id="6423603at2759"/>
<accession>A0A9P6CNN4</accession>
<reference evidence="2" key="1">
    <citation type="submission" date="2020-11" db="EMBL/GenBank/DDBJ databases">
        <authorList>
            <consortium name="DOE Joint Genome Institute"/>
            <person name="Ahrendt S."/>
            <person name="Riley R."/>
            <person name="Andreopoulos W."/>
            <person name="Labutti K."/>
            <person name="Pangilinan J."/>
            <person name="Ruiz-Duenas F.J."/>
            <person name="Barrasa J.M."/>
            <person name="Sanchez-Garcia M."/>
            <person name="Camarero S."/>
            <person name="Miyauchi S."/>
            <person name="Serrano A."/>
            <person name="Linde D."/>
            <person name="Babiker R."/>
            <person name="Drula E."/>
            <person name="Ayuso-Fernandez I."/>
            <person name="Pacheco R."/>
            <person name="Padilla G."/>
            <person name="Ferreira P."/>
            <person name="Barriuso J."/>
            <person name="Kellner H."/>
            <person name="Castanera R."/>
            <person name="Alfaro M."/>
            <person name="Ramirez L."/>
            <person name="Pisabarro A.G."/>
            <person name="Kuo A."/>
            <person name="Tritt A."/>
            <person name="Lipzen A."/>
            <person name="He G."/>
            <person name="Yan M."/>
            <person name="Ng V."/>
            <person name="Cullen D."/>
            <person name="Martin F."/>
            <person name="Rosso M.-N."/>
            <person name="Henrissat B."/>
            <person name="Hibbett D."/>
            <person name="Martinez A.T."/>
            <person name="Grigoriev I.V."/>
        </authorList>
    </citation>
    <scope>NUCLEOTIDE SEQUENCE</scope>
    <source>
        <strain evidence="2">CBS 247.69</strain>
    </source>
</reference>
<dbReference type="InterPro" id="IPR024500">
    <property type="entry name" value="DUF3074"/>
</dbReference>
<proteinExistence type="predicted"/>
<feature type="domain" description="DUF3074" evidence="1">
    <location>
        <begin position="62"/>
        <end position="227"/>
    </location>
</feature>
<dbReference type="InterPro" id="IPR023393">
    <property type="entry name" value="START-like_dom_sf"/>
</dbReference>
<gene>
    <name evidence="2" type="ORF">BDZ94DRAFT_1157256</name>
</gene>
<evidence type="ECO:0000313" key="2">
    <source>
        <dbReference type="EMBL" id="KAF9466838.1"/>
    </source>
</evidence>
<name>A0A9P6CNN4_9AGAR</name>
<sequence length="234" mass="26994">MNTESQIIVSAPDLPAFDELIEEAELLLEASKTWKVGETFGKVETFSSAGSRDSGRSNSPKWYCRVSEHQRDDITFGTLWRYLGGNKVPNEQRFIPEIKKVMRVQYISESQSIWSKCYTGPPPFSPRIFTFLQVVQLRNYPAHGRTGIMISIPVDLSSEKDLLELEEKGIRARQVRVERLQELNDGKLIEWRLVTKEDFGGCIPRIWMQRLTLQNMAKDVSSFISWVQQQRHIG</sequence>
<keyword evidence="3" id="KW-1185">Reference proteome</keyword>
<organism evidence="2 3">
    <name type="scientific">Collybia nuda</name>
    <dbReference type="NCBI Taxonomy" id="64659"/>
    <lineage>
        <taxon>Eukaryota</taxon>
        <taxon>Fungi</taxon>
        <taxon>Dikarya</taxon>
        <taxon>Basidiomycota</taxon>
        <taxon>Agaricomycotina</taxon>
        <taxon>Agaricomycetes</taxon>
        <taxon>Agaricomycetidae</taxon>
        <taxon>Agaricales</taxon>
        <taxon>Tricholomatineae</taxon>
        <taxon>Clitocybaceae</taxon>
        <taxon>Collybia</taxon>
    </lineage>
</organism>
<dbReference type="AlphaFoldDB" id="A0A9P6CNN4"/>
<dbReference type="PANTHER" id="PTHR40370">
    <property type="entry name" value="EXPRESSED PROTEIN"/>
    <property type="match status" value="1"/>
</dbReference>
<dbReference type="SUPFAM" id="SSF55961">
    <property type="entry name" value="Bet v1-like"/>
    <property type="match status" value="1"/>
</dbReference>
<evidence type="ECO:0000313" key="3">
    <source>
        <dbReference type="Proteomes" id="UP000807353"/>
    </source>
</evidence>
<dbReference type="Proteomes" id="UP000807353">
    <property type="component" value="Unassembled WGS sequence"/>
</dbReference>
<evidence type="ECO:0000259" key="1">
    <source>
        <dbReference type="Pfam" id="PF11274"/>
    </source>
</evidence>
<dbReference type="EMBL" id="MU150240">
    <property type="protein sequence ID" value="KAF9466838.1"/>
    <property type="molecule type" value="Genomic_DNA"/>
</dbReference>
<protein>
    <recommendedName>
        <fullName evidence="1">DUF3074 domain-containing protein</fullName>
    </recommendedName>
</protein>
<dbReference type="Pfam" id="PF11274">
    <property type="entry name" value="DUF3074"/>
    <property type="match status" value="1"/>
</dbReference>
<comment type="caution">
    <text evidence="2">The sequence shown here is derived from an EMBL/GenBank/DDBJ whole genome shotgun (WGS) entry which is preliminary data.</text>
</comment>
<dbReference type="PANTHER" id="PTHR40370:SF1">
    <property type="entry name" value="DUF3074 DOMAIN-CONTAINING PROTEIN"/>
    <property type="match status" value="1"/>
</dbReference>
<dbReference type="Gene3D" id="3.30.530.20">
    <property type="match status" value="1"/>
</dbReference>